<keyword evidence="2" id="KW-1133">Transmembrane helix</keyword>
<feature type="transmembrane region" description="Helical" evidence="2">
    <location>
        <begin position="100"/>
        <end position="121"/>
    </location>
</feature>
<protein>
    <submittedName>
        <fullName evidence="3">Uncharacterized protein</fullName>
    </submittedName>
</protein>
<feature type="region of interest" description="Disordered" evidence="1">
    <location>
        <begin position="1"/>
        <end position="49"/>
    </location>
</feature>
<dbReference type="KEGG" id="halx:M0R89_07710"/>
<keyword evidence="4" id="KW-1185">Reference proteome</keyword>
<feature type="transmembrane region" description="Helical" evidence="2">
    <location>
        <begin position="230"/>
        <end position="248"/>
    </location>
</feature>
<gene>
    <name evidence="3" type="ORF">M0R89_07710</name>
</gene>
<dbReference type="InterPro" id="IPR055952">
    <property type="entry name" value="DUF7530"/>
</dbReference>
<accession>A0A8U0HXQ2</accession>
<evidence type="ECO:0000313" key="3">
    <source>
        <dbReference type="EMBL" id="UPV75935.1"/>
    </source>
</evidence>
<dbReference type="EMBL" id="CP096659">
    <property type="protein sequence ID" value="UPV75935.1"/>
    <property type="molecule type" value="Genomic_DNA"/>
</dbReference>
<sequence length="279" mass="28949">MSGERPSPGGLDPDDAGLADPKPTNSDPAGFGPADSDSADSRPADSDPTTRYGEAWVYESIVGAIPGLSPSRPVAVGVQFAVFEGLVLALAAVYDLWSAVPAGTAAVGVAAAGSYLMLALGEEIRGVGTPAAYRRALFSSNVEVVLGVVSFVALLTYLFAAGARSGQVPLFASLLGETPPVAAVALALLVAWDLCYRIGTAWWASVTGLARTVRYRDRFDARARARLRRADLLTVAFALLHLPLAAFVRSQSLLVWAVVGHVAAVTLVSGASASLLRRS</sequence>
<dbReference type="Pfam" id="PF24374">
    <property type="entry name" value="DUF7530"/>
    <property type="match status" value="1"/>
</dbReference>
<dbReference type="RefSeq" id="WP_248651972.1">
    <property type="nucleotide sequence ID" value="NZ_CP096659.1"/>
</dbReference>
<proteinExistence type="predicted"/>
<dbReference type="Proteomes" id="UP000830729">
    <property type="component" value="Chromosome"/>
</dbReference>
<name>A0A8U0HXQ2_9EURY</name>
<evidence type="ECO:0000313" key="4">
    <source>
        <dbReference type="Proteomes" id="UP000830729"/>
    </source>
</evidence>
<dbReference type="GeneID" id="72185075"/>
<reference evidence="3 4" key="1">
    <citation type="submission" date="2022-04" db="EMBL/GenBank/DDBJ databases">
        <title>Diverse halophilic archaea isolated from saline environments.</title>
        <authorList>
            <person name="Cui H.-L."/>
        </authorList>
    </citation>
    <scope>NUCLEOTIDE SEQUENCE [LARGE SCALE GENOMIC DNA]</scope>
    <source>
        <strain evidence="3 4">XZYJT49</strain>
    </source>
</reference>
<evidence type="ECO:0000256" key="2">
    <source>
        <dbReference type="SAM" id="Phobius"/>
    </source>
</evidence>
<keyword evidence="2" id="KW-0812">Transmembrane</keyword>
<organism evidence="3 4">
    <name type="scientific">Halorussus limi</name>
    <dbReference type="NCBI Taxonomy" id="2938695"/>
    <lineage>
        <taxon>Archaea</taxon>
        <taxon>Methanobacteriati</taxon>
        <taxon>Methanobacteriota</taxon>
        <taxon>Stenosarchaea group</taxon>
        <taxon>Halobacteria</taxon>
        <taxon>Halobacteriales</taxon>
        <taxon>Haladaptataceae</taxon>
        <taxon>Halorussus</taxon>
    </lineage>
</organism>
<feature type="transmembrane region" description="Helical" evidence="2">
    <location>
        <begin position="181"/>
        <end position="209"/>
    </location>
</feature>
<evidence type="ECO:0000256" key="1">
    <source>
        <dbReference type="SAM" id="MobiDB-lite"/>
    </source>
</evidence>
<feature type="transmembrane region" description="Helical" evidence="2">
    <location>
        <begin position="142"/>
        <end position="161"/>
    </location>
</feature>
<feature type="transmembrane region" description="Helical" evidence="2">
    <location>
        <begin position="254"/>
        <end position="276"/>
    </location>
</feature>
<keyword evidence="2" id="KW-0472">Membrane</keyword>
<dbReference type="AlphaFoldDB" id="A0A8U0HXQ2"/>